<keyword evidence="5" id="KW-0813">Transport</keyword>
<evidence type="ECO:0000313" key="7">
    <source>
        <dbReference type="EMBL" id="MBD3326806.1"/>
    </source>
</evidence>
<dbReference type="Proteomes" id="UP000649604">
    <property type="component" value="Unassembled WGS sequence"/>
</dbReference>
<dbReference type="GO" id="GO:0005886">
    <property type="term" value="C:plasma membrane"/>
    <property type="evidence" value="ECO:0007669"/>
    <property type="project" value="UniProtKB-SubCell"/>
</dbReference>
<dbReference type="InterPro" id="IPR035906">
    <property type="entry name" value="MetI-like_sf"/>
</dbReference>
<dbReference type="Gene3D" id="1.10.3720.10">
    <property type="entry name" value="MetI-like"/>
    <property type="match status" value="1"/>
</dbReference>
<feature type="domain" description="ABC transmembrane type-1" evidence="6">
    <location>
        <begin position="87"/>
        <end position="300"/>
    </location>
</feature>
<accession>A0A9D5Q8E5</accession>
<organism evidence="7 8">
    <name type="scientific">candidate division KSB3 bacterium</name>
    <dbReference type="NCBI Taxonomy" id="2044937"/>
    <lineage>
        <taxon>Bacteria</taxon>
        <taxon>candidate division KSB3</taxon>
    </lineage>
</organism>
<feature type="transmembrane region" description="Helical" evidence="5">
    <location>
        <begin position="124"/>
        <end position="146"/>
    </location>
</feature>
<evidence type="ECO:0000256" key="3">
    <source>
        <dbReference type="ARBA" id="ARBA00022989"/>
    </source>
</evidence>
<comment type="similarity">
    <text evidence="5">Belongs to the binding-protein-dependent transport system permease family.</text>
</comment>
<keyword evidence="3 5" id="KW-1133">Transmembrane helix</keyword>
<evidence type="ECO:0000256" key="5">
    <source>
        <dbReference type="RuleBase" id="RU363032"/>
    </source>
</evidence>
<feature type="transmembrane region" description="Helical" evidence="5">
    <location>
        <begin position="89"/>
        <end position="112"/>
    </location>
</feature>
<evidence type="ECO:0000259" key="6">
    <source>
        <dbReference type="PROSITE" id="PS50928"/>
    </source>
</evidence>
<evidence type="ECO:0000256" key="1">
    <source>
        <dbReference type="ARBA" id="ARBA00004141"/>
    </source>
</evidence>
<dbReference type="GO" id="GO:0055085">
    <property type="term" value="P:transmembrane transport"/>
    <property type="evidence" value="ECO:0007669"/>
    <property type="project" value="InterPro"/>
</dbReference>
<keyword evidence="2 5" id="KW-0812">Transmembrane</keyword>
<dbReference type="CDD" id="cd06261">
    <property type="entry name" value="TM_PBP2"/>
    <property type="match status" value="1"/>
</dbReference>
<dbReference type="Pfam" id="PF00528">
    <property type="entry name" value="BPD_transp_1"/>
    <property type="match status" value="1"/>
</dbReference>
<evidence type="ECO:0000256" key="2">
    <source>
        <dbReference type="ARBA" id="ARBA00022692"/>
    </source>
</evidence>
<dbReference type="InterPro" id="IPR000515">
    <property type="entry name" value="MetI-like"/>
</dbReference>
<name>A0A9D5Q8E5_9BACT</name>
<keyword evidence="4 5" id="KW-0472">Membrane</keyword>
<reference evidence="7" key="1">
    <citation type="submission" date="2019-11" db="EMBL/GenBank/DDBJ databases">
        <title>Microbial mats filling the niche in hypersaline microbial mats.</title>
        <authorList>
            <person name="Wong H.L."/>
            <person name="Macleod F.I."/>
            <person name="White R.A. III"/>
            <person name="Burns B.P."/>
        </authorList>
    </citation>
    <scope>NUCLEOTIDE SEQUENCE</scope>
    <source>
        <strain evidence="7">Rbin_158</strain>
    </source>
</reference>
<dbReference type="PROSITE" id="PS50928">
    <property type="entry name" value="ABC_TM1"/>
    <property type="match status" value="1"/>
</dbReference>
<feature type="transmembrane region" description="Helical" evidence="5">
    <location>
        <begin position="283"/>
        <end position="304"/>
    </location>
</feature>
<proteinExistence type="inferred from homology"/>
<protein>
    <submittedName>
        <fullName evidence="7">ABC transporter permease subunit</fullName>
    </submittedName>
</protein>
<comment type="caution">
    <text evidence="7">The sequence shown here is derived from an EMBL/GenBank/DDBJ whole genome shotgun (WGS) entry which is preliminary data.</text>
</comment>
<dbReference type="PROSITE" id="PS51257">
    <property type="entry name" value="PROKAR_LIPOPROTEIN"/>
    <property type="match status" value="1"/>
</dbReference>
<comment type="subcellular location">
    <subcellularLocation>
        <location evidence="5">Cell membrane</location>
        <topology evidence="5">Multi-pass membrane protein</topology>
    </subcellularLocation>
    <subcellularLocation>
        <location evidence="1">Membrane</location>
        <topology evidence="1">Multi-pass membrane protein</topology>
    </subcellularLocation>
</comment>
<dbReference type="AlphaFoldDB" id="A0A9D5Q8E5"/>
<feature type="transmembrane region" description="Helical" evidence="5">
    <location>
        <begin position="224"/>
        <end position="246"/>
    </location>
</feature>
<evidence type="ECO:0000256" key="4">
    <source>
        <dbReference type="ARBA" id="ARBA00023136"/>
    </source>
</evidence>
<dbReference type="SUPFAM" id="SSF161098">
    <property type="entry name" value="MetI-like"/>
    <property type="match status" value="1"/>
</dbReference>
<dbReference type="PANTHER" id="PTHR43759">
    <property type="entry name" value="TREHALOSE TRANSPORT SYSTEM PERMEASE PROTEIN SUGA"/>
    <property type="match status" value="1"/>
</dbReference>
<gene>
    <name evidence="7" type="ORF">GF339_19635</name>
</gene>
<dbReference type="PANTHER" id="PTHR43759:SF1">
    <property type="entry name" value="GLUCOSE IMPORT SYSTEM PERMEASE PROTEIN GLCT"/>
    <property type="match status" value="1"/>
</dbReference>
<sequence length="314" mass="34177">MGATRLEKPMILKFQASEDASTRPAPGNLFIVGCLLPALTVVLLLFGGGLLLGVLQGLGYFPGVGDDTFTGEHFRNVLTDADFLASLGLTLYISLTSTLIAVVLSIGMALMLMQLSARMQWLHFLFQIPLVIPHLVVAITVILLVAPTGLFSRIAQVMGLIETSSGFPLLVNDRFGLGIILAYVWKEIPFITLMIFSVLRNAGGMELLDVGKTLNATRWQRFRYILWPMIFPSLTAASLIVFAYTFGAFEVPFLLGQTYPMTLPVLAYKHYADVDLMARPEGIATGIIIACIVALSIVISQVSVRLAKQRGGLL</sequence>
<dbReference type="InterPro" id="IPR052730">
    <property type="entry name" value="Sugar_ABC_transporter"/>
</dbReference>
<feature type="transmembrane region" description="Helical" evidence="5">
    <location>
        <begin position="29"/>
        <end position="55"/>
    </location>
</feature>
<dbReference type="EMBL" id="WJJP01000639">
    <property type="protein sequence ID" value="MBD3326806.1"/>
    <property type="molecule type" value="Genomic_DNA"/>
</dbReference>
<feature type="transmembrane region" description="Helical" evidence="5">
    <location>
        <begin position="175"/>
        <end position="199"/>
    </location>
</feature>
<evidence type="ECO:0000313" key="8">
    <source>
        <dbReference type="Proteomes" id="UP000649604"/>
    </source>
</evidence>